<dbReference type="InterPro" id="IPR005062">
    <property type="entry name" value="SAC3/GANP/THP3_conserved"/>
</dbReference>
<dbReference type="InterPro" id="IPR045107">
    <property type="entry name" value="SAC3/GANP/THP3"/>
</dbReference>
<proteinExistence type="predicted"/>
<evidence type="ECO:0000313" key="4">
    <source>
        <dbReference type="Proteomes" id="UP000036681"/>
    </source>
</evidence>
<accession>A0A0M3IFQ6</accession>
<dbReference type="GO" id="GO:0005634">
    <property type="term" value="C:nucleus"/>
    <property type="evidence" value="ECO:0007669"/>
    <property type="project" value="TreeGrafter"/>
</dbReference>
<dbReference type="Proteomes" id="UP000036681">
    <property type="component" value="Unplaced"/>
</dbReference>
<organism evidence="4 5">
    <name type="scientific">Ascaris lumbricoides</name>
    <name type="common">Giant roundworm</name>
    <dbReference type="NCBI Taxonomy" id="6252"/>
    <lineage>
        <taxon>Eukaryota</taxon>
        <taxon>Metazoa</taxon>
        <taxon>Ecdysozoa</taxon>
        <taxon>Nematoda</taxon>
        <taxon>Chromadorea</taxon>
        <taxon>Rhabditida</taxon>
        <taxon>Spirurina</taxon>
        <taxon>Ascaridomorpha</taxon>
        <taxon>Ascaridoidea</taxon>
        <taxon>Ascarididae</taxon>
        <taxon>Ascaris</taxon>
    </lineage>
</organism>
<feature type="compositionally biased region" description="Basic residues" evidence="2">
    <location>
        <begin position="324"/>
        <end position="334"/>
    </location>
</feature>
<dbReference type="AlphaFoldDB" id="A0A0M3IFQ6"/>
<feature type="compositionally biased region" description="Basic and acidic residues" evidence="2">
    <location>
        <begin position="348"/>
        <end position="366"/>
    </location>
</feature>
<feature type="region of interest" description="Disordered" evidence="2">
    <location>
        <begin position="129"/>
        <end position="152"/>
    </location>
</feature>
<keyword evidence="1" id="KW-0175">Coiled coil</keyword>
<dbReference type="WBParaSite" id="ALUE_0001706001-mRNA-1">
    <property type="protein sequence ID" value="ALUE_0001706001-mRNA-1"/>
    <property type="gene ID" value="ALUE_0001706001"/>
</dbReference>
<feature type="compositionally biased region" description="Polar residues" evidence="2">
    <location>
        <begin position="1"/>
        <end position="20"/>
    </location>
</feature>
<sequence>MASTTVVHDSQSTSASNANGVSGIPVPSPGSTEGDGTQNAAWARAQEALKKVNPAAAGYSSMSAESVQAATMQYYPWMAQYGFGASVPPPRTPSAPFLPPGYYTYAPNPFFGMPMPNSTTAPRYISPAARPMRPSRPQAATSGNATNVMPRPSGVVQSPAIRAAPQRIVRPATQHPIRFSIGRPNQSFTSTTSTLPKNSNVNAVQRPNIPDNIRRYIERAYAAVETKEERDKLEVETKEERDKLEDYLRQKLNPLLTSGAAKNVDWDKEPLPSDVNFELKAEWTPASQLRRVVTSGLNAANAANWKSGERDHSNTKHREQSSRSPRRKGRKRRVPSPTIPLYSSSEHSSSDDELHVAKPQRKETNSQKKKKKKQQKGAEKAKWVADEGSNARREERARRFARDDETQRRAHQSLARRRIEIVRDATSTVDEVVVGTCTDIEKSFFRLTSVGYWFRVYVRARRFARDDETQRRAHQSLARRRIEIVRDAASTVDEVVVGTCTDIEKSFFRLTSAPDPSTVRPLRILEKALKQVQQKYAANGDYVYANDQLKSIRQDLMIQCIRTGFTVKVYETNARIAIERSDREEYNQCQSQLKLLYTEVPNCANRYEFTAYRLLYYISVANTIDQTTLLSELDAAARRDECIAFALRVREAWALGNFVRLFRLYEKAPRMTSYVMDLFIERERKAALNACLKSFVPYLPSYQTTLLSELDAAARRDECIAFALRVREAWALGNFVRLFRLYEKAPRMTSYVMDLFIERERKAALNACLKSYRPSIPVSVLSAKIGLSEQKAVEWLATFGISVSIGANIDCRLHCNAVG</sequence>
<feature type="coiled-coil region" evidence="1">
    <location>
        <begin position="223"/>
        <end position="250"/>
    </location>
</feature>
<evidence type="ECO:0000259" key="3">
    <source>
        <dbReference type="Pfam" id="PF03399"/>
    </source>
</evidence>
<feature type="compositionally biased region" description="Basic and acidic residues" evidence="2">
    <location>
        <begin position="307"/>
        <end position="321"/>
    </location>
</feature>
<feature type="compositionally biased region" description="Low complexity" evidence="2">
    <location>
        <begin position="129"/>
        <end position="140"/>
    </location>
</feature>
<name>A0A0M3IFQ6_ASCLU</name>
<feature type="compositionally biased region" description="Polar residues" evidence="2">
    <location>
        <begin position="183"/>
        <end position="205"/>
    </location>
</feature>
<dbReference type="Pfam" id="PF03399">
    <property type="entry name" value="SAC3_GANP"/>
    <property type="match status" value="2"/>
</dbReference>
<feature type="region of interest" description="Disordered" evidence="2">
    <location>
        <begin position="179"/>
        <end position="205"/>
    </location>
</feature>
<feature type="domain" description="SAC3/GANP/THP3 conserved" evidence="3">
    <location>
        <begin position="707"/>
        <end position="803"/>
    </location>
</feature>
<evidence type="ECO:0000256" key="2">
    <source>
        <dbReference type="SAM" id="MobiDB-lite"/>
    </source>
</evidence>
<feature type="region of interest" description="Disordered" evidence="2">
    <location>
        <begin position="303"/>
        <end position="412"/>
    </location>
</feature>
<feature type="region of interest" description="Disordered" evidence="2">
    <location>
        <begin position="1"/>
        <end position="39"/>
    </location>
</feature>
<dbReference type="PANTHER" id="PTHR12436:SF4">
    <property type="entry name" value="LEUKOCYTE RECEPTOR CLUSTER MEMBER 8"/>
    <property type="match status" value="1"/>
</dbReference>
<protein>
    <submittedName>
        <fullName evidence="5">Leukocyte receptor cluster member 8</fullName>
    </submittedName>
</protein>
<dbReference type="Gene3D" id="1.25.40.990">
    <property type="match status" value="2"/>
</dbReference>
<dbReference type="PANTHER" id="PTHR12436">
    <property type="entry name" value="80 KDA MCM3-ASSOCIATED PROTEIN"/>
    <property type="match status" value="1"/>
</dbReference>
<feature type="compositionally biased region" description="Basic and acidic residues" evidence="2">
    <location>
        <begin position="376"/>
        <end position="408"/>
    </location>
</feature>
<evidence type="ECO:0000313" key="5">
    <source>
        <dbReference type="WBParaSite" id="ALUE_0001706001-mRNA-1"/>
    </source>
</evidence>
<keyword evidence="4" id="KW-1185">Reference proteome</keyword>
<evidence type="ECO:0000256" key="1">
    <source>
        <dbReference type="SAM" id="Coils"/>
    </source>
</evidence>
<reference evidence="5" key="1">
    <citation type="submission" date="2017-02" db="UniProtKB">
        <authorList>
            <consortium name="WormBaseParasite"/>
        </authorList>
    </citation>
    <scope>IDENTIFICATION</scope>
</reference>
<feature type="domain" description="SAC3/GANP/THP3 conserved" evidence="3">
    <location>
        <begin position="511"/>
        <end position="695"/>
    </location>
</feature>
<feature type="compositionally biased region" description="Polar residues" evidence="2">
    <location>
        <begin position="29"/>
        <end position="39"/>
    </location>
</feature>